<gene>
    <name evidence="2" type="ORF">CSEC_0954</name>
</gene>
<name>A0A090CYW6_9BACT</name>
<organism evidence="2 3">
    <name type="scientific">Candidatus Criblamydia sequanensis CRIB-18</name>
    <dbReference type="NCBI Taxonomy" id="1437425"/>
    <lineage>
        <taxon>Bacteria</taxon>
        <taxon>Pseudomonadati</taxon>
        <taxon>Chlamydiota</taxon>
        <taxon>Chlamydiia</taxon>
        <taxon>Parachlamydiales</taxon>
        <taxon>Candidatus Criblamydiaceae</taxon>
        <taxon>Candidatus Criblamydia</taxon>
    </lineage>
</organism>
<protein>
    <recommendedName>
        <fullName evidence="1">Biotin-protein ligase N-terminal domain-containing protein</fullName>
    </recommendedName>
</protein>
<dbReference type="eggNOG" id="COG4285">
    <property type="taxonomic scope" value="Bacteria"/>
</dbReference>
<dbReference type="Gene3D" id="3.40.50.880">
    <property type="match status" value="1"/>
</dbReference>
<evidence type="ECO:0000313" key="2">
    <source>
        <dbReference type="EMBL" id="CDR33781.1"/>
    </source>
</evidence>
<evidence type="ECO:0000259" key="1">
    <source>
        <dbReference type="Pfam" id="PF09825"/>
    </source>
</evidence>
<reference evidence="2" key="1">
    <citation type="submission" date="2013-12" db="EMBL/GenBank/DDBJ databases">
        <authorList>
            <person name="Linke B."/>
        </authorList>
    </citation>
    <scope>NUCLEOTIDE SEQUENCE [LARGE SCALE GENOMIC DNA]</scope>
    <source>
        <strain evidence="2">CRIB-18</strain>
    </source>
</reference>
<dbReference type="InterPro" id="IPR015834">
    <property type="entry name" value="UCP016642"/>
</dbReference>
<dbReference type="InterPro" id="IPR019197">
    <property type="entry name" value="Biotin-prot_ligase_N"/>
</dbReference>
<dbReference type="SUPFAM" id="SSF52317">
    <property type="entry name" value="Class I glutamine amidotransferase-like"/>
    <property type="match status" value="1"/>
</dbReference>
<evidence type="ECO:0000313" key="3">
    <source>
        <dbReference type="Proteomes" id="UP000031552"/>
    </source>
</evidence>
<dbReference type="Pfam" id="PF09825">
    <property type="entry name" value="BPL_N"/>
    <property type="match status" value="1"/>
</dbReference>
<sequence>MTPIRAYAGGPGFKGISFDSLHNVSSKLRSILPDSEIEYLDADALSKACENKYESKRQLIVFPGGVCSEWDPFFNSEMLSKIRKAIEDGSSGLFICAGAYFASSKSCFKTEYAVFKKKRDLKLYTGKVKGPYFPEKSRHDVENGRIVPILWEQTKETGFVFINGGGYFKRPYPDTAEVLASYEDGKAAIISLKASQGKIVLSFVHLEYDELDPEISSDNQSLRSKFVESQNFRKACWTYITEILK</sequence>
<dbReference type="STRING" id="1437425.CSEC_0954"/>
<dbReference type="PIRSF" id="PIRSF016642">
    <property type="entry name" value="UCP016642"/>
    <property type="match status" value="1"/>
</dbReference>
<feature type="domain" description="Biotin-protein ligase N-terminal" evidence="1">
    <location>
        <begin position="14"/>
        <end position="235"/>
    </location>
</feature>
<proteinExistence type="predicted"/>
<reference evidence="2" key="2">
    <citation type="submission" date="2014-09" db="EMBL/GenBank/DDBJ databases">
        <title>Criblamydia sequanensis harbors a mega-plasmid encoding arsenite resistance.</title>
        <authorList>
            <person name="Bertelli C."/>
            <person name="Goesmann A."/>
            <person name="Greub G."/>
        </authorList>
    </citation>
    <scope>NUCLEOTIDE SEQUENCE [LARGE SCALE GENOMIC DNA]</scope>
    <source>
        <strain evidence="2">CRIB-18</strain>
    </source>
</reference>
<dbReference type="EMBL" id="CCEJ010000004">
    <property type="protein sequence ID" value="CDR33781.1"/>
    <property type="molecule type" value="Genomic_DNA"/>
</dbReference>
<comment type="caution">
    <text evidence="2">The sequence shown here is derived from an EMBL/GenBank/DDBJ whole genome shotgun (WGS) entry which is preliminary data.</text>
</comment>
<keyword evidence="3" id="KW-1185">Reference proteome</keyword>
<dbReference type="RefSeq" id="WP_041017328.1">
    <property type="nucleotide sequence ID" value="NZ_CCEJ010000004.1"/>
</dbReference>
<dbReference type="AlphaFoldDB" id="A0A090CYW6"/>
<dbReference type="OrthoDB" id="20888at2"/>
<accession>A0A090CYW6</accession>
<dbReference type="InterPro" id="IPR029062">
    <property type="entry name" value="Class_I_gatase-like"/>
</dbReference>
<dbReference type="Proteomes" id="UP000031552">
    <property type="component" value="Unassembled WGS sequence"/>
</dbReference>